<organism evidence="2 3">
    <name type="scientific">Acaulospora morrowiae</name>
    <dbReference type="NCBI Taxonomy" id="94023"/>
    <lineage>
        <taxon>Eukaryota</taxon>
        <taxon>Fungi</taxon>
        <taxon>Fungi incertae sedis</taxon>
        <taxon>Mucoromycota</taxon>
        <taxon>Glomeromycotina</taxon>
        <taxon>Glomeromycetes</taxon>
        <taxon>Diversisporales</taxon>
        <taxon>Acaulosporaceae</taxon>
        <taxon>Acaulospora</taxon>
    </lineage>
</organism>
<evidence type="ECO:0000313" key="3">
    <source>
        <dbReference type="Proteomes" id="UP000789342"/>
    </source>
</evidence>
<sequence length="101" mass="11766">MKAYIFVLVAVYYLPLIQPSFVNGNDVNSANDHVNVTLKNPFTDNISYEREDLWTDIKYFYIRVLPILYQFFVIPEAAGGKVALWKRFLNDFIQMILPALT</sequence>
<comment type="caution">
    <text evidence="2">The sequence shown here is derived from an EMBL/GenBank/DDBJ whole genome shotgun (WGS) entry which is preliminary data.</text>
</comment>
<keyword evidence="3" id="KW-1185">Reference proteome</keyword>
<evidence type="ECO:0000313" key="2">
    <source>
        <dbReference type="EMBL" id="CAG8764417.1"/>
    </source>
</evidence>
<feature type="chain" id="PRO_5040435087" evidence="1">
    <location>
        <begin position="25"/>
        <end position="101"/>
    </location>
</feature>
<name>A0A9N9J8J4_9GLOM</name>
<protein>
    <submittedName>
        <fullName evidence="2">4132_t:CDS:1</fullName>
    </submittedName>
</protein>
<dbReference type="OrthoDB" id="2467298at2759"/>
<keyword evidence="1" id="KW-0732">Signal</keyword>
<gene>
    <name evidence="2" type="ORF">AMORRO_LOCUS16160</name>
</gene>
<dbReference type="Proteomes" id="UP000789342">
    <property type="component" value="Unassembled WGS sequence"/>
</dbReference>
<proteinExistence type="predicted"/>
<dbReference type="EMBL" id="CAJVPV010042707">
    <property type="protein sequence ID" value="CAG8764417.1"/>
    <property type="molecule type" value="Genomic_DNA"/>
</dbReference>
<dbReference type="AlphaFoldDB" id="A0A9N9J8J4"/>
<feature type="signal peptide" evidence="1">
    <location>
        <begin position="1"/>
        <end position="24"/>
    </location>
</feature>
<evidence type="ECO:0000256" key="1">
    <source>
        <dbReference type="SAM" id="SignalP"/>
    </source>
</evidence>
<feature type="non-terminal residue" evidence="2">
    <location>
        <position position="101"/>
    </location>
</feature>
<accession>A0A9N9J8J4</accession>
<reference evidence="2" key="1">
    <citation type="submission" date="2021-06" db="EMBL/GenBank/DDBJ databases">
        <authorList>
            <person name="Kallberg Y."/>
            <person name="Tangrot J."/>
            <person name="Rosling A."/>
        </authorList>
    </citation>
    <scope>NUCLEOTIDE SEQUENCE</scope>
    <source>
        <strain evidence="2">CL551</strain>
    </source>
</reference>